<keyword evidence="9" id="KW-1185">Reference proteome</keyword>
<keyword evidence="5" id="KW-0067">ATP-binding</keyword>
<comment type="caution">
    <text evidence="8">The sequence shown here is derived from an EMBL/GenBank/DDBJ whole genome shotgun (WGS) entry which is preliminary data.</text>
</comment>
<dbReference type="EMBL" id="QOIL01000003">
    <property type="protein sequence ID" value="RCG32135.1"/>
    <property type="molecule type" value="Genomic_DNA"/>
</dbReference>
<organism evidence="8 9">
    <name type="scientific">Sphaerisporangium album</name>
    <dbReference type="NCBI Taxonomy" id="509200"/>
    <lineage>
        <taxon>Bacteria</taxon>
        <taxon>Bacillati</taxon>
        <taxon>Actinomycetota</taxon>
        <taxon>Actinomycetes</taxon>
        <taxon>Streptosporangiales</taxon>
        <taxon>Streptosporangiaceae</taxon>
        <taxon>Sphaerisporangium</taxon>
    </lineage>
</organism>
<reference evidence="8 9" key="1">
    <citation type="submission" date="2018-06" db="EMBL/GenBank/DDBJ databases">
        <title>Sphaerisporangium craniellae sp. nov., isolated from a marine sponge in the South China Sea.</title>
        <authorList>
            <person name="Li L."/>
        </authorList>
    </citation>
    <scope>NUCLEOTIDE SEQUENCE [LARGE SCALE GENOMIC DNA]</scope>
    <source>
        <strain evidence="8 9">CCTCC AA 208026</strain>
    </source>
</reference>
<dbReference type="Gene3D" id="3.40.1160.10">
    <property type="entry name" value="Acetylglutamate kinase-like"/>
    <property type="match status" value="1"/>
</dbReference>
<dbReference type="PIRSF" id="PIRSF000728">
    <property type="entry name" value="NAGK"/>
    <property type="match status" value="1"/>
</dbReference>
<keyword evidence="3" id="KW-0547">Nucleotide-binding</keyword>
<comment type="pathway">
    <text evidence="6">Amino-acid biosynthesis.</text>
</comment>
<protein>
    <submittedName>
        <fullName evidence="8">[LysW]-aminoadipate kinase</fullName>
    </submittedName>
</protein>
<keyword evidence="2" id="KW-0808">Transferase</keyword>
<sequence length="284" mass="28798">MTDITVVKCGGNASVEVDEVCADVATLRGRGAEVILVHGGSADIERLAARLGVPSRQVVAPDGVPARYTDPAMLEVVTLALAGMSKPRLLASLAAREVPAVGLTGLDAGLLRARRKAAHRAVVDGVRVMVRDNQVGTITAVNAGLLRTLLDAGLVPVISPPALAEDGRPVNVNADRVAAAVAAAVGAARLVMLTGAPGVLADVADPDSVLPVVELSPNEPPAHRAGGMGLKLIAAREALTAGVPETLIADGRRPRPVTAALDGAATTVVLAGRDRIDTLETSPS</sequence>
<evidence type="ECO:0000256" key="4">
    <source>
        <dbReference type="ARBA" id="ARBA00022777"/>
    </source>
</evidence>
<dbReference type="InterPro" id="IPR036393">
    <property type="entry name" value="AceGlu_kinase-like_sf"/>
</dbReference>
<proteinExistence type="predicted"/>
<dbReference type="RefSeq" id="WP_114027752.1">
    <property type="nucleotide sequence ID" value="NZ_QOIL01000003.1"/>
</dbReference>
<name>A0A367FR97_9ACTN</name>
<dbReference type="Pfam" id="PF00696">
    <property type="entry name" value="AA_kinase"/>
    <property type="match status" value="1"/>
</dbReference>
<evidence type="ECO:0000256" key="5">
    <source>
        <dbReference type="ARBA" id="ARBA00022840"/>
    </source>
</evidence>
<dbReference type="SUPFAM" id="SSF53633">
    <property type="entry name" value="Carbamate kinase-like"/>
    <property type="match status" value="1"/>
</dbReference>
<dbReference type="NCBIfam" id="NF010659">
    <property type="entry name" value="PRK14058.1-1"/>
    <property type="match status" value="1"/>
</dbReference>
<evidence type="ECO:0000313" key="8">
    <source>
        <dbReference type="EMBL" id="RCG32135.1"/>
    </source>
</evidence>
<keyword evidence="1" id="KW-0028">Amino-acid biosynthesis</keyword>
<evidence type="ECO:0000256" key="2">
    <source>
        <dbReference type="ARBA" id="ARBA00022679"/>
    </source>
</evidence>
<keyword evidence="4 8" id="KW-0418">Kinase</keyword>
<dbReference type="NCBIfam" id="TIGR00761">
    <property type="entry name" value="argB"/>
    <property type="match status" value="1"/>
</dbReference>
<dbReference type="InterPro" id="IPR004662">
    <property type="entry name" value="AcgluKinase_fam"/>
</dbReference>
<evidence type="ECO:0000313" key="9">
    <source>
        <dbReference type="Proteomes" id="UP000253094"/>
    </source>
</evidence>
<dbReference type="GO" id="GO:0005737">
    <property type="term" value="C:cytoplasm"/>
    <property type="evidence" value="ECO:0007669"/>
    <property type="project" value="InterPro"/>
</dbReference>
<evidence type="ECO:0000259" key="7">
    <source>
        <dbReference type="Pfam" id="PF00696"/>
    </source>
</evidence>
<dbReference type="InterPro" id="IPR001048">
    <property type="entry name" value="Asp/Glu/Uridylate_kinase"/>
</dbReference>
<dbReference type="PANTHER" id="PTHR23342:SF20">
    <property type="entry name" value="[LYSW]-AMINOADIPATE KINASE"/>
    <property type="match status" value="1"/>
</dbReference>
<dbReference type="PRINTS" id="PR00474">
    <property type="entry name" value="GLU5KINASE"/>
</dbReference>
<accession>A0A367FR97</accession>
<dbReference type="OrthoDB" id="9803155at2"/>
<dbReference type="Proteomes" id="UP000253094">
    <property type="component" value="Unassembled WGS sequence"/>
</dbReference>
<gene>
    <name evidence="8" type="ORF">DQ384_06380</name>
</gene>
<evidence type="ECO:0000256" key="6">
    <source>
        <dbReference type="ARBA" id="ARBA00029440"/>
    </source>
</evidence>
<evidence type="ECO:0000256" key="1">
    <source>
        <dbReference type="ARBA" id="ARBA00022605"/>
    </source>
</evidence>
<feature type="domain" description="Aspartate/glutamate/uridylate kinase" evidence="7">
    <location>
        <begin position="4"/>
        <end position="250"/>
    </location>
</feature>
<dbReference type="GO" id="GO:0003991">
    <property type="term" value="F:acetylglutamate kinase activity"/>
    <property type="evidence" value="ECO:0007669"/>
    <property type="project" value="TreeGrafter"/>
</dbReference>
<evidence type="ECO:0000256" key="3">
    <source>
        <dbReference type="ARBA" id="ARBA00022741"/>
    </source>
</evidence>
<dbReference type="GO" id="GO:0005524">
    <property type="term" value="F:ATP binding"/>
    <property type="evidence" value="ECO:0007669"/>
    <property type="project" value="UniProtKB-KW"/>
</dbReference>
<dbReference type="InterPro" id="IPR001057">
    <property type="entry name" value="Glu/AcGlu_kinase"/>
</dbReference>
<dbReference type="PANTHER" id="PTHR23342">
    <property type="entry name" value="N-ACETYLGLUTAMATE SYNTHASE"/>
    <property type="match status" value="1"/>
</dbReference>
<dbReference type="AlphaFoldDB" id="A0A367FR97"/>
<dbReference type="GO" id="GO:0006526">
    <property type="term" value="P:L-arginine biosynthetic process"/>
    <property type="evidence" value="ECO:0007669"/>
    <property type="project" value="TreeGrafter"/>
</dbReference>